<protein>
    <submittedName>
        <fullName evidence="1">Uncharacterized protein</fullName>
    </submittedName>
</protein>
<comment type="caution">
    <text evidence="1">The sequence shown here is derived from an EMBL/GenBank/DDBJ whole genome shotgun (WGS) entry which is preliminary data.</text>
</comment>
<reference evidence="1" key="1">
    <citation type="submission" date="2021-10" db="EMBL/GenBank/DDBJ databases">
        <authorList>
            <person name="Mesa V."/>
        </authorList>
    </citation>
    <scope>NUCLEOTIDE SEQUENCE</scope>
    <source>
        <strain evidence="1">CC3_PB</strain>
    </source>
</reference>
<accession>A0AA86MHU7</accession>
<evidence type="ECO:0000313" key="1">
    <source>
        <dbReference type="EMBL" id="CAG9710469.1"/>
    </source>
</evidence>
<sequence>MQDSSLKIKYGSKETILNLGAFWLRRGGSGLLSESREACVLVNKVCIKCKRRRQFCISSLI</sequence>
<name>A0AA86MHU7_9CLOT</name>
<dbReference type="Proteomes" id="UP000789738">
    <property type="component" value="Unassembled WGS sequence"/>
</dbReference>
<proteinExistence type="predicted"/>
<gene>
    <name evidence="1" type="ORF">CNEO_44784</name>
</gene>
<organism evidence="1 2">
    <name type="scientific">Clostridium neonatale</name>
    <dbReference type="NCBI Taxonomy" id="137838"/>
    <lineage>
        <taxon>Bacteria</taxon>
        <taxon>Bacillati</taxon>
        <taxon>Bacillota</taxon>
        <taxon>Clostridia</taxon>
        <taxon>Eubacteriales</taxon>
        <taxon>Clostridiaceae</taxon>
        <taxon>Clostridium</taxon>
    </lineage>
</organism>
<evidence type="ECO:0000313" key="2">
    <source>
        <dbReference type="Proteomes" id="UP000789738"/>
    </source>
</evidence>
<dbReference type="EMBL" id="CAKJVE010000004">
    <property type="protein sequence ID" value="CAG9710469.1"/>
    <property type="molecule type" value="Genomic_DNA"/>
</dbReference>
<dbReference type="AlphaFoldDB" id="A0AA86MHU7"/>